<name>A0ABP3Y9G4_9FLAO</name>
<keyword evidence="2" id="KW-1185">Reference proteome</keyword>
<dbReference type="Proteomes" id="UP001501126">
    <property type="component" value="Unassembled WGS sequence"/>
</dbReference>
<sequence length="544" mass="61861">MNTQTTMRPIPENETGDGEVLSLIPYTGPWTKEEAAHLLRRTLFGPTRQQILDAVANGMNNTVDTLLAPVTDTLPLTFSTDDTISNVGESWVNEYMPAGDQQPTIVARFASLFGWISQNLFEPNLSIREKMTLFWQNHFAVTYDNEPKMSYDYIQLLRDNCLGNFRQLIKDITIDSQMLVFLNGASNNQFSPNENYARELLELYTIGKGPQIGEGDYTNYTEDDIAEIARILTGWVVENYLSQSGNLVGSNFYAILHDPGTKQLSEKFGNAIINNADAGEYSALIDIIFQQDEVARFICRKLYRWFVNYDLTPEVNATIIEEMATELIANNYDIEPVMSLLLRSEHFYSIALRGTIIKNPVEYMVSMYTTSGSQMNFDLPTTYQMHLIFGWISENIGMHYFAPPQVAGWTAYYQSPGFSQMWINAATIKKRVEYTYYALYNGLDANGQQFPIDVLNLLDSFDYPNDDVEVIKELELLYCCKPLSATQRNFLANQLNGGFGSSVWTTAYDTYATDPSNQSNANVIKNQMRVTLLNLFKMPEFHII</sequence>
<gene>
    <name evidence="1" type="ORF">GCM10009118_26820</name>
</gene>
<comment type="caution">
    <text evidence="1">The sequence shown here is derived from an EMBL/GenBank/DDBJ whole genome shotgun (WGS) entry which is preliminary data.</text>
</comment>
<evidence type="ECO:0000313" key="2">
    <source>
        <dbReference type="Proteomes" id="UP001501126"/>
    </source>
</evidence>
<reference evidence="2" key="1">
    <citation type="journal article" date="2019" name="Int. J. Syst. Evol. Microbiol.">
        <title>The Global Catalogue of Microorganisms (GCM) 10K type strain sequencing project: providing services to taxonomists for standard genome sequencing and annotation.</title>
        <authorList>
            <consortium name="The Broad Institute Genomics Platform"/>
            <consortium name="The Broad Institute Genome Sequencing Center for Infectious Disease"/>
            <person name="Wu L."/>
            <person name="Ma J."/>
        </authorList>
    </citation>
    <scope>NUCLEOTIDE SEQUENCE [LARGE SCALE GENOMIC DNA]</scope>
    <source>
        <strain evidence="2">JCM 16083</strain>
    </source>
</reference>
<organism evidence="1 2">
    <name type="scientific">Wandonia haliotis</name>
    <dbReference type="NCBI Taxonomy" id="574963"/>
    <lineage>
        <taxon>Bacteria</taxon>
        <taxon>Pseudomonadati</taxon>
        <taxon>Bacteroidota</taxon>
        <taxon>Flavobacteriia</taxon>
        <taxon>Flavobacteriales</taxon>
        <taxon>Crocinitomicaceae</taxon>
        <taxon>Wandonia</taxon>
    </lineage>
</organism>
<proteinExistence type="predicted"/>
<evidence type="ECO:0000313" key="1">
    <source>
        <dbReference type="EMBL" id="GAA0876272.1"/>
    </source>
</evidence>
<dbReference type="EMBL" id="BAAAFH010000022">
    <property type="protein sequence ID" value="GAA0876272.1"/>
    <property type="molecule type" value="Genomic_DNA"/>
</dbReference>
<protein>
    <recommendedName>
        <fullName evidence="3">DUF1800 domain-containing protein</fullName>
    </recommendedName>
</protein>
<accession>A0ABP3Y9G4</accession>
<dbReference type="RefSeq" id="WP_343788754.1">
    <property type="nucleotide sequence ID" value="NZ_BAAAFH010000022.1"/>
</dbReference>
<dbReference type="InterPro" id="IPR014917">
    <property type="entry name" value="DUF1800"/>
</dbReference>
<evidence type="ECO:0008006" key="3">
    <source>
        <dbReference type="Google" id="ProtNLM"/>
    </source>
</evidence>
<dbReference type="Pfam" id="PF08811">
    <property type="entry name" value="DUF1800"/>
    <property type="match status" value="1"/>
</dbReference>